<evidence type="ECO:0000256" key="1">
    <source>
        <dbReference type="SAM" id="MobiDB-lite"/>
    </source>
</evidence>
<sequence>MQQRTKITIQRSQLDTSQPEPPLRTAASVRAAVYSALLMLVSFFLPVLVEENGVPIASGIQIIKSMWFLVFIPIVGWTPFANLFYWVAWLLLFAGKHTPVKVLLGLAWWVAVGGTVMYIALIKWQWSHLGIGALLWFLSFVALTMGVCYPRISVKQMWWRLAWLTLPPVAAFYVWWRYRGI</sequence>
<feature type="region of interest" description="Disordered" evidence="1">
    <location>
        <begin position="1"/>
        <end position="22"/>
    </location>
</feature>
<dbReference type="Proteomes" id="UP001056819">
    <property type="component" value="Chromosome"/>
</dbReference>
<dbReference type="RefSeq" id="WP_027021182.1">
    <property type="nucleotide sequence ID" value="NZ_CP097501.1"/>
</dbReference>
<reference evidence="3" key="1">
    <citation type="submission" date="2022-05" db="EMBL/GenBank/DDBJ databases">
        <title>Alysiella filiformis genome sequencing.</title>
        <authorList>
            <person name="Viehboeck T."/>
        </authorList>
    </citation>
    <scope>NUCLEOTIDE SEQUENCE</scope>
    <source>
        <strain evidence="3">DSM 2580</strain>
    </source>
</reference>
<feature type="transmembrane region" description="Helical" evidence="2">
    <location>
        <begin position="128"/>
        <end position="149"/>
    </location>
</feature>
<evidence type="ECO:0000256" key="2">
    <source>
        <dbReference type="SAM" id="Phobius"/>
    </source>
</evidence>
<keyword evidence="2" id="KW-0472">Membrane</keyword>
<protein>
    <submittedName>
        <fullName evidence="3">Uncharacterized protein</fullName>
    </submittedName>
</protein>
<feature type="transmembrane region" description="Helical" evidence="2">
    <location>
        <begin position="102"/>
        <end position="122"/>
    </location>
</feature>
<keyword evidence="2" id="KW-1133">Transmembrane helix</keyword>
<name>A0AAE9HY40_9NEIS</name>
<feature type="transmembrane region" description="Helical" evidence="2">
    <location>
        <begin position="69"/>
        <end position="95"/>
    </location>
</feature>
<dbReference type="EMBL" id="CP097501">
    <property type="protein sequence ID" value="URD67276.1"/>
    <property type="molecule type" value="Genomic_DNA"/>
</dbReference>
<feature type="transmembrane region" description="Helical" evidence="2">
    <location>
        <begin position="161"/>
        <end position="178"/>
    </location>
</feature>
<organism evidence="3 4">
    <name type="scientific">Conchiformibius steedae DSM 2580</name>
    <dbReference type="NCBI Taxonomy" id="1121352"/>
    <lineage>
        <taxon>Bacteria</taxon>
        <taxon>Pseudomonadati</taxon>
        <taxon>Pseudomonadota</taxon>
        <taxon>Betaproteobacteria</taxon>
        <taxon>Neisseriales</taxon>
        <taxon>Neisseriaceae</taxon>
        <taxon>Conchiformibius</taxon>
    </lineage>
</organism>
<keyword evidence="2" id="KW-0812">Transmembrane</keyword>
<dbReference type="AlphaFoldDB" id="A0AAE9HY40"/>
<proteinExistence type="predicted"/>
<evidence type="ECO:0000313" key="4">
    <source>
        <dbReference type="Proteomes" id="UP001056819"/>
    </source>
</evidence>
<gene>
    <name evidence="3" type="ORF">LNQ82_08810</name>
</gene>
<evidence type="ECO:0000313" key="3">
    <source>
        <dbReference type="EMBL" id="URD67276.1"/>
    </source>
</evidence>
<accession>A0AAE9HY40</accession>
<feature type="compositionally biased region" description="Polar residues" evidence="1">
    <location>
        <begin position="1"/>
        <end position="18"/>
    </location>
</feature>